<evidence type="ECO:0000256" key="2">
    <source>
        <dbReference type="SAM" id="SignalP"/>
    </source>
</evidence>
<dbReference type="PROSITE" id="PS51257">
    <property type="entry name" value="PROKAR_LIPOPROTEIN"/>
    <property type="match status" value="1"/>
</dbReference>
<accession>A0A2T7UV79</accession>
<evidence type="ECO:0000313" key="3">
    <source>
        <dbReference type="EMBL" id="PVE48582.1"/>
    </source>
</evidence>
<feature type="region of interest" description="Disordered" evidence="1">
    <location>
        <begin position="22"/>
        <end position="81"/>
    </location>
</feature>
<reference evidence="3 4" key="1">
    <citation type="journal article" date="2011" name="Syst. Appl. Microbiol.">
        <title>Defluviimonas denitrificans gen. nov., sp. nov., and Pararhodobacter aggregans gen. nov., sp. nov., non-phototrophic Rhodobacteraceae from the biofilter of a marine aquaculture.</title>
        <authorList>
            <person name="Foesel B.U."/>
            <person name="Drake H.L."/>
            <person name="Schramm A."/>
        </authorList>
    </citation>
    <scope>NUCLEOTIDE SEQUENCE [LARGE SCALE GENOMIC DNA]</scope>
    <source>
        <strain evidence="3 4">D1-19</strain>
    </source>
</reference>
<dbReference type="RefSeq" id="WP_107750530.1">
    <property type="nucleotide sequence ID" value="NZ_QBKF01000002.1"/>
</dbReference>
<dbReference type="Proteomes" id="UP000244810">
    <property type="component" value="Unassembled WGS sequence"/>
</dbReference>
<dbReference type="OrthoDB" id="7871639at2"/>
<proteinExistence type="predicted"/>
<keyword evidence="4" id="KW-1185">Reference proteome</keyword>
<feature type="region of interest" description="Disordered" evidence="1">
    <location>
        <begin position="110"/>
        <end position="130"/>
    </location>
</feature>
<evidence type="ECO:0000256" key="1">
    <source>
        <dbReference type="SAM" id="MobiDB-lite"/>
    </source>
</evidence>
<feature type="signal peptide" evidence="2">
    <location>
        <begin position="1"/>
        <end position="20"/>
    </location>
</feature>
<feature type="compositionally biased region" description="Low complexity" evidence="1">
    <location>
        <begin position="42"/>
        <end position="65"/>
    </location>
</feature>
<protein>
    <submittedName>
        <fullName evidence="3">D-galactarate dehydratase</fullName>
    </submittedName>
</protein>
<dbReference type="AlphaFoldDB" id="A0A2T7UV79"/>
<gene>
    <name evidence="3" type="ORF">DDE23_05885</name>
</gene>
<sequence>MRTLTLCLLLLSVAACGRFAPDRDRGPDIAVTEGPGAEVLRPQGRPGAGALPAGTPPGAGADGSVPAPPPPAADGLLGETLAGLGATGGPGLWLMTGLVTEARQGRVETAGGGRLSVELRPSGAAPSAGSTLSVQAMQRLQLPLGQLANLRVYAE</sequence>
<dbReference type="EMBL" id="QDDR01000002">
    <property type="protein sequence ID" value="PVE48582.1"/>
    <property type="molecule type" value="Genomic_DNA"/>
</dbReference>
<keyword evidence="2" id="KW-0732">Signal</keyword>
<feature type="chain" id="PRO_5015495443" evidence="2">
    <location>
        <begin position="21"/>
        <end position="155"/>
    </location>
</feature>
<comment type="caution">
    <text evidence="3">The sequence shown here is derived from an EMBL/GenBank/DDBJ whole genome shotgun (WGS) entry which is preliminary data.</text>
</comment>
<evidence type="ECO:0000313" key="4">
    <source>
        <dbReference type="Proteomes" id="UP000244810"/>
    </source>
</evidence>
<organism evidence="3 4">
    <name type="scientific">Pararhodobacter aggregans</name>
    <dbReference type="NCBI Taxonomy" id="404875"/>
    <lineage>
        <taxon>Bacteria</taxon>
        <taxon>Pseudomonadati</taxon>
        <taxon>Pseudomonadota</taxon>
        <taxon>Alphaproteobacteria</taxon>
        <taxon>Rhodobacterales</taxon>
        <taxon>Paracoccaceae</taxon>
        <taxon>Pararhodobacter</taxon>
    </lineage>
</organism>
<name>A0A2T7UV79_9RHOB</name>